<keyword evidence="5" id="KW-0479">Metal-binding</keyword>
<evidence type="ECO:0000259" key="17">
    <source>
        <dbReference type="SMART" id="SM00642"/>
    </source>
</evidence>
<evidence type="ECO:0000256" key="15">
    <source>
        <dbReference type="PIRSR" id="PIRSR001024-5"/>
    </source>
</evidence>
<dbReference type="SMART" id="SM00642">
    <property type="entry name" value="Aamy"/>
    <property type="match status" value="1"/>
</dbReference>
<keyword evidence="11" id="KW-0326">Glycosidase</keyword>
<evidence type="ECO:0000256" key="7">
    <source>
        <dbReference type="ARBA" id="ARBA00022837"/>
    </source>
</evidence>
<evidence type="ECO:0000256" key="6">
    <source>
        <dbReference type="ARBA" id="ARBA00022801"/>
    </source>
</evidence>
<feature type="binding site" evidence="15">
    <location>
        <position position="371"/>
    </location>
    <ligand>
        <name>substrate</name>
    </ligand>
</feature>
<keyword evidence="9" id="KW-0325">Glycoprotein</keyword>
<comment type="caution">
    <text evidence="18">The sequence shown here is derived from an EMBL/GenBank/DDBJ whole genome shotgun (WGS) entry which is preliminary data.</text>
</comment>
<evidence type="ECO:0000256" key="13">
    <source>
        <dbReference type="PIRSR" id="PIRSR001024-2"/>
    </source>
</evidence>
<dbReference type="Gene3D" id="2.60.40.1180">
    <property type="entry name" value="Golgi alpha-mannosidase II"/>
    <property type="match status" value="1"/>
</dbReference>
<feature type="active site" description="Proton donor" evidence="12">
    <location>
        <position position="258"/>
    </location>
</feature>
<evidence type="ECO:0000256" key="2">
    <source>
        <dbReference type="ARBA" id="ARBA00001913"/>
    </source>
</evidence>
<feature type="disulfide bond" evidence="14">
    <location>
        <begin position="178"/>
        <end position="192"/>
    </location>
</feature>
<comment type="catalytic activity">
    <reaction evidence="1">
        <text>Endohydrolysis of (1-&gt;4)-alpha-D-glucosidic linkages in polysaccharides containing three or more (1-&gt;4)-alpha-linked D-glucose units.</text>
        <dbReference type="EC" id="3.2.1.1"/>
    </reaction>
</comment>
<dbReference type="PIRSF" id="PIRSF001024">
    <property type="entry name" value="Alph-amyl_fung"/>
    <property type="match status" value="1"/>
</dbReference>
<proteinExistence type="inferred from homology"/>
<feature type="signal peptide" evidence="16">
    <location>
        <begin position="1"/>
        <end position="24"/>
    </location>
</feature>
<evidence type="ECO:0000256" key="9">
    <source>
        <dbReference type="ARBA" id="ARBA00023180"/>
    </source>
</evidence>
<dbReference type="Pfam" id="PF00128">
    <property type="entry name" value="Alpha-amylase"/>
    <property type="match status" value="1"/>
</dbReference>
<dbReference type="Proteomes" id="UP000034291">
    <property type="component" value="Unassembled WGS sequence"/>
</dbReference>
<dbReference type="AlphaFoldDB" id="A0A0F8X2C0"/>
<dbReference type="CDD" id="cd11319">
    <property type="entry name" value="AmyAc_euk_AmyA"/>
    <property type="match status" value="1"/>
</dbReference>
<dbReference type="FunFam" id="3.20.20.80:FF:000120">
    <property type="entry name" value="Alpha-amylase A"/>
    <property type="match status" value="1"/>
</dbReference>
<feature type="disulfide bond" evidence="14">
    <location>
        <begin position="466"/>
        <end position="501"/>
    </location>
</feature>
<feature type="chain" id="PRO_5002529240" description="alpha-amylase" evidence="16">
    <location>
        <begin position="25"/>
        <end position="551"/>
    </location>
</feature>
<dbReference type="Gene3D" id="3.20.20.80">
    <property type="entry name" value="Glycosidases"/>
    <property type="match status" value="1"/>
</dbReference>
<evidence type="ECO:0000256" key="8">
    <source>
        <dbReference type="ARBA" id="ARBA00023157"/>
    </source>
</evidence>
<name>A0A0F8X2C0_9EURO</name>
<feature type="active site" description="Nucleophile" evidence="12">
    <location>
        <position position="234"/>
    </location>
</feature>
<evidence type="ECO:0000256" key="11">
    <source>
        <dbReference type="ARBA" id="ARBA00023295"/>
    </source>
</evidence>
<comment type="similarity">
    <text evidence="3">Belongs to the glycosyl hydrolase 13 family.</text>
</comment>
<dbReference type="EMBL" id="JZBS01001186">
    <property type="protein sequence ID" value="KKK23815.1"/>
    <property type="molecule type" value="Genomic_DNA"/>
</dbReference>
<dbReference type="PANTHER" id="PTHR10357:SF220">
    <property type="entry name" value="ALPHA-AMYLASE"/>
    <property type="match status" value="1"/>
</dbReference>
<evidence type="ECO:0000256" key="10">
    <source>
        <dbReference type="ARBA" id="ARBA00023277"/>
    </source>
</evidence>
<evidence type="ECO:0000256" key="12">
    <source>
        <dbReference type="PIRSR" id="PIRSR001024-1"/>
    </source>
</evidence>
<evidence type="ECO:0000313" key="18">
    <source>
        <dbReference type="EMBL" id="KKK23815.1"/>
    </source>
</evidence>
<evidence type="ECO:0000313" key="19">
    <source>
        <dbReference type="Proteomes" id="UP000034291"/>
    </source>
</evidence>
<gene>
    <name evidence="18" type="ORF">ARAM_001528</name>
</gene>
<dbReference type="OrthoDB" id="204980at2759"/>
<accession>A0A0F8X2C0</accession>
<dbReference type="GO" id="GO:0004556">
    <property type="term" value="F:alpha-amylase activity"/>
    <property type="evidence" value="ECO:0007669"/>
    <property type="project" value="UniProtKB-EC"/>
</dbReference>
<dbReference type="Pfam" id="PF09260">
    <property type="entry name" value="A_amylase_dom_C"/>
    <property type="match status" value="1"/>
</dbReference>
<feature type="binding site" evidence="15">
    <location>
        <position position="324"/>
    </location>
    <ligand>
        <name>substrate</name>
    </ligand>
</feature>
<keyword evidence="10" id="KW-0119">Carbohydrate metabolism</keyword>
<dbReference type="InterPro" id="IPR017853">
    <property type="entry name" value="GH"/>
</dbReference>
<keyword evidence="7" id="KW-0106">Calcium</keyword>
<dbReference type="PANTHER" id="PTHR10357">
    <property type="entry name" value="ALPHA-AMYLASE FAMILY MEMBER"/>
    <property type="match status" value="1"/>
</dbReference>
<evidence type="ECO:0000256" key="14">
    <source>
        <dbReference type="PIRSR" id="PIRSR001024-4"/>
    </source>
</evidence>
<dbReference type="GO" id="GO:0005509">
    <property type="term" value="F:calcium ion binding"/>
    <property type="evidence" value="ECO:0007669"/>
    <property type="project" value="InterPro"/>
</dbReference>
<dbReference type="GO" id="GO:0016052">
    <property type="term" value="P:carbohydrate catabolic process"/>
    <property type="evidence" value="ECO:0007669"/>
    <property type="project" value="InterPro"/>
</dbReference>
<evidence type="ECO:0000256" key="4">
    <source>
        <dbReference type="ARBA" id="ARBA00012595"/>
    </source>
</evidence>
<keyword evidence="19" id="KW-1185">Reference proteome</keyword>
<dbReference type="SUPFAM" id="SSF51445">
    <property type="entry name" value="(Trans)glycosidases"/>
    <property type="match status" value="1"/>
</dbReference>
<dbReference type="STRING" id="308745.A0A0F8X2C0"/>
<feature type="disulfide bond" evidence="14">
    <location>
        <begin position="54"/>
        <end position="62"/>
    </location>
</feature>
<feature type="binding site" evidence="15">
    <location>
        <position position="232"/>
    </location>
    <ligand>
        <name>substrate</name>
    </ligand>
</feature>
<reference evidence="18 19" key="1">
    <citation type="submission" date="2015-02" db="EMBL/GenBank/DDBJ databases">
        <title>Draft Genome Sequences of Two Closely-Related Aflatoxigenic Aspergillus Species Obtained from the Cote d'Ivoire.</title>
        <authorList>
            <person name="Moore G.G."/>
            <person name="Beltz S.B."/>
            <person name="Mack B.M."/>
        </authorList>
    </citation>
    <scope>NUCLEOTIDE SEQUENCE [LARGE SCALE GENOMIC DNA]</scope>
    <source>
        <strain evidence="18 19">SRRC1468</strain>
    </source>
</reference>
<feature type="binding site" evidence="15">
    <location>
        <position position="107"/>
    </location>
    <ligand>
        <name>substrate</name>
    </ligand>
</feature>
<keyword evidence="8 14" id="KW-1015">Disulfide bond</keyword>
<keyword evidence="16" id="KW-0732">Signal</keyword>
<organism evidence="18 19">
    <name type="scientific">Aspergillus rambellii</name>
    <dbReference type="NCBI Taxonomy" id="308745"/>
    <lineage>
        <taxon>Eukaryota</taxon>
        <taxon>Fungi</taxon>
        <taxon>Dikarya</taxon>
        <taxon>Ascomycota</taxon>
        <taxon>Pezizomycotina</taxon>
        <taxon>Eurotiomycetes</taxon>
        <taxon>Eurotiomycetidae</taxon>
        <taxon>Eurotiales</taxon>
        <taxon>Aspergillaceae</taxon>
        <taxon>Aspergillus</taxon>
        <taxon>Aspergillus subgen. Nidulantes</taxon>
    </lineage>
</organism>
<feature type="site" description="Transition state stabilizer" evidence="13">
    <location>
        <position position="324"/>
    </location>
</feature>
<dbReference type="InterPro" id="IPR015340">
    <property type="entry name" value="A_amylase_C_dom"/>
</dbReference>
<evidence type="ECO:0000256" key="3">
    <source>
        <dbReference type="ARBA" id="ARBA00008061"/>
    </source>
</evidence>
<feature type="disulfide bond" evidence="14">
    <location>
        <begin position="268"/>
        <end position="310"/>
    </location>
</feature>
<keyword evidence="6" id="KW-0378">Hydrolase</keyword>
<evidence type="ECO:0000256" key="16">
    <source>
        <dbReference type="SAM" id="SignalP"/>
    </source>
</evidence>
<sequence length="551" mass="61492">MSLPQFYRRVSLVLVSVLAASTSAASLAEWKSRSVYQTMTDRFARTDGSTTYPCNTTAGLYCGGTWRGTINHLDYIQGMGFDAIMISPVIENLAGHVYYGEAYHGYWPLDLYSLNSHFGSHQDLLDLSAAVHSRGMYLLMDTVINNMAYMTNGSDPATNIDYSVLTPFNNSDYYHPYCKITDWNNYTDAQLCQTGDTYVALPDLYTEHSEVQEMLETWAQQMISTYSFDGLRIDAAKSITPSFLQNFGQKLDLFMTGEVFERNIDTICTYQNNYIESVPNYPIYYSILEAFTLGNTTSLADEVAMIRSACNDVTNFVSFSENHDVARFASMTDDLSLAKNVITFTLLFDGVPMIYQGQEQHLNGDGVPKNREALWLTEYDTKSELYPFIATLNAIRKQAYKMGNDYVDLPTQVVYRGGSELAFMKGFEGRQVLMLLSTQGLNSKPYTFSLPVSYNGDTELVEILNCQNYTVDPEGVFEIPMSKGEPRVFFPAELMDGSGLCGYSSANVSYAALRTGVTQSSSASFSTRPGISMTMVPVVLGLLTSITMMML</sequence>
<dbReference type="EC" id="3.2.1.1" evidence="4"/>
<feature type="domain" description="Glycosyl hydrolase family 13 catalytic" evidence="17">
    <location>
        <begin position="37"/>
        <end position="396"/>
    </location>
</feature>
<dbReference type="InterPro" id="IPR013780">
    <property type="entry name" value="Glyco_hydro_b"/>
</dbReference>
<evidence type="ECO:0000256" key="5">
    <source>
        <dbReference type="ARBA" id="ARBA00022723"/>
    </source>
</evidence>
<dbReference type="InterPro" id="IPR013777">
    <property type="entry name" value="A-amylase-like"/>
</dbReference>
<dbReference type="SUPFAM" id="SSF51011">
    <property type="entry name" value="Glycosyl hydrolase domain"/>
    <property type="match status" value="1"/>
</dbReference>
<comment type="cofactor">
    <cofactor evidence="2">
        <name>Ca(2+)</name>
        <dbReference type="ChEBI" id="CHEBI:29108"/>
    </cofactor>
</comment>
<evidence type="ECO:0000256" key="1">
    <source>
        <dbReference type="ARBA" id="ARBA00000548"/>
    </source>
</evidence>
<dbReference type="InterPro" id="IPR006047">
    <property type="entry name" value="GH13_cat_dom"/>
</dbReference>
<protein>
    <recommendedName>
        <fullName evidence="4">alpha-amylase</fullName>
        <ecNumber evidence="4">3.2.1.1</ecNumber>
    </recommendedName>
</protein>